<dbReference type="VEuPathDB" id="FungiDB:PCH_Pc18g05000"/>
<dbReference type="HOGENOM" id="CLU_1993371_0_0_1"/>
<keyword evidence="2" id="KW-1185">Reference proteome</keyword>
<sequence length="125" mass="13805">MFVRGSILDNTERCGISLDHQGICKFHSPADQGFRTAVAALRRYTRDAPSVIQRRYQRSANVQRDEKMPQAAELLGTIPPRIPGPCQIFAHSLEAADGVFLGKTRGPPSSVQQRSNLKDCIVQEG</sequence>
<evidence type="ECO:0000313" key="2">
    <source>
        <dbReference type="Proteomes" id="UP000000724"/>
    </source>
</evidence>
<dbReference type="BioCyc" id="PCHR:PC18G05000-MONOMER"/>
<evidence type="ECO:0000313" key="1">
    <source>
        <dbReference type="EMBL" id="CAP94724.1"/>
    </source>
</evidence>
<name>B6HBX0_PENRW</name>
<dbReference type="OrthoDB" id="5086500at2759"/>
<gene>
    <name evidence="1" type="ORF">Pc18g05000</name>
    <name evidence="1" type="ORF">PCH_Pc18g05000</name>
</gene>
<protein>
    <submittedName>
        <fullName evidence="1">Pc18g05000 protein</fullName>
    </submittedName>
</protein>
<reference evidence="1 2" key="1">
    <citation type="journal article" date="2008" name="Nat. Biotechnol.">
        <title>Genome sequencing and analysis of the filamentous fungus Penicillium chrysogenum.</title>
        <authorList>
            <person name="van den Berg M.A."/>
            <person name="Albang R."/>
            <person name="Albermann K."/>
            <person name="Badger J.H."/>
            <person name="Daran J.-M."/>
            <person name="Driessen A.J.M."/>
            <person name="Garcia-Estrada C."/>
            <person name="Fedorova N.D."/>
            <person name="Harris D.M."/>
            <person name="Heijne W.H.M."/>
            <person name="Joardar V.S."/>
            <person name="Kiel J.A.K.W."/>
            <person name="Kovalchuk A."/>
            <person name="Martin J.F."/>
            <person name="Nierman W.C."/>
            <person name="Nijland J.G."/>
            <person name="Pronk J.T."/>
            <person name="Roubos J.A."/>
            <person name="van der Klei I.J."/>
            <person name="van Peij N.N.M.E."/>
            <person name="Veenhuis M."/>
            <person name="von Doehren H."/>
            <person name="Wagner C."/>
            <person name="Wortman J.R."/>
            <person name="Bovenberg R.A.L."/>
        </authorList>
    </citation>
    <scope>NUCLEOTIDE SEQUENCE [LARGE SCALE GENOMIC DNA]</scope>
    <source>
        <strain evidence="2">ATCC 28089 / DSM 1075 / NRRL 1951 / Wisconsin 54-1255</strain>
    </source>
</reference>
<dbReference type="Proteomes" id="UP000000724">
    <property type="component" value="Contig Pc00c18"/>
</dbReference>
<dbReference type="AlphaFoldDB" id="B6HBX0"/>
<proteinExistence type="predicted"/>
<accession>B6HBX0</accession>
<dbReference type="EMBL" id="AM920433">
    <property type="protein sequence ID" value="CAP94724.1"/>
    <property type="molecule type" value="Genomic_DNA"/>
</dbReference>
<organism evidence="1 2">
    <name type="scientific">Penicillium rubens (strain ATCC 28089 / DSM 1075 / NRRL 1951 / Wisconsin 54-1255)</name>
    <name type="common">Penicillium chrysogenum</name>
    <dbReference type="NCBI Taxonomy" id="500485"/>
    <lineage>
        <taxon>Eukaryota</taxon>
        <taxon>Fungi</taxon>
        <taxon>Dikarya</taxon>
        <taxon>Ascomycota</taxon>
        <taxon>Pezizomycotina</taxon>
        <taxon>Eurotiomycetes</taxon>
        <taxon>Eurotiomycetidae</taxon>
        <taxon>Eurotiales</taxon>
        <taxon>Aspergillaceae</taxon>
        <taxon>Penicillium</taxon>
        <taxon>Penicillium chrysogenum species complex</taxon>
    </lineage>
</organism>